<dbReference type="AlphaFoldDB" id="A0A4R8QPJ2"/>
<name>A0A4R8QPJ2_9PEZI</name>
<dbReference type="EMBL" id="QAPG01000021">
    <property type="protein sequence ID" value="TDZ37675.1"/>
    <property type="molecule type" value="Genomic_DNA"/>
</dbReference>
<comment type="caution">
    <text evidence="2">The sequence shown here is derived from an EMBL/GenBank/DDBJ whole genome shotgun (WGS) entry which is preliminary data.</text>
</comment>
<evidence type="ECO:0000313" key="2">
    <source>
        <dbReference type="EMBL" id="TDZ37675.1"/>
    </source>
</evidence>
<reference evidence="2 3" key="1">
    <citation type="submission" date="2018-11" db="EMBL/GenBank/DDBJ databases">
        <title>Genome sequence and assembly of Colletotrichum spinosum.</title>
        <authorList>
            <person name="Gan P."/>
            <person name="Shirasu K."/>
        </authorList>
    </citation>
    <scope>NUCLEOTIDE SEQUENCE [LARGE SCALE GENOMIC DNA]</scope>
    <source>
        <strain evidence="2 3">CBS 515.97</strain>
    </source>
</reference>
<feature type="region of interest" description="Disordered" evidence="1">
    <location>
        <begin position="22"/>
        <end position="43"/>
    </location>
</feature>
<protein>
    <submittedName>
        <fullName evidence="2">Uncharacterized protein</fullName>
    </submittedName>
</protein>
<evidence type="ECO:0000256" key="1">
    <source>
        <dbReference type="SAM" id="MobiDB-lite"/>
    </source>
</evidence>
<gene>
    <name evidence="2" type="ORF">C8035_v007663</name>
</gene>
<proteinExistence type="predicted"/>
<accession>A0A4R8QPJ2</accession>
<sequence>MVGTARSSVTTTLRPKLPLRATTNARKTLQEDPELPVCRGGRRADDQKSHLAFPVFRSHPVGSEWDGRHAGACAVGSLVAAPSRLAVTHATSKPVVQSPLFLARNYGAHRRLILLPFSRTERETGWK</sequence>
<evidence type="ECO:0000313" key="3">
    <source>
        <dbReference type="Proteomes" id="UP000295083"/>
    </source>
</evidence>
<dbReference type="Proteomes" id="UP000295083">
    <property type="component" value="Unassembled WGS sequence"/>
</dbReference>
<keyword evidence="3" id="KW-1185">Reference proteome</keyword>
<organism evidence="2 3">
    <name type="scientific">Colletotrichum spinosum</name>
    <dbReference type="NCBI Taxonomy" id="1347390"/>
    <lineage>
        <taxon>Eukaryota</taxon>
        <taxon>Fungi</taxon>
        <taxon>Dikarya</taxon>
        <taxon>Ascomycota</taxon>
        <taxon>Pezizomycotina</taxon>
        <taxon>Sordariomycetes</taxon>
        <taxon>Hypocreomycetidae</taxon>
        <taxon>Glomerellales</taxon>
        <taxon>Glomerellaceae</taxon>
        <taxon>Colletotrichum</taxon>
        <taxon>Colletotrichum orbiculare species complex</taxon>
    </lineage>
</organism>